<dbReference type="PANTHER" id="PTHR34512:SF30">
    <property type="entry name" value="OUTER MEMBRANE PROTEIN ASSEMBLY FACTOR BAMB"/>
    <property type="match status" value="1"/>
</dbReference>
<keyword evidence="2" id="KW-0186">Copper</keyword>
<feature type="domain" description="Pyrrolo-quinoline quinone repeat" evidence="5">
    <location>
        <begin position="221"/>
        <end position="362"/>
    </location>
</feature>
<reference evidence="6 7" key="1">
    <citation type="submission" date="2019-12" db="EMBL/GenBank/DDBJ databases">
        <title>Isolation and characterization of three novel carbon monoxide-oxidizing members of Halobacteria from salione crusts and soils.</title>
        <authorList>
            <person name="Myers M.R."/>
            <person name="King G.M."/>
        </authorList>
    </citation>
    <scope>NUCLEOTIDE SEQUENCE [LARGE SCALE GENOMIC DNA]</scope>
    <source>
        <strain evidence="6 7">PCN9</strain>
    </source>
</reference>
<evidence type="ECO:0000256" key="3">
    <source>
        <dbReference type="SAM" id="MobiDB-lite"/>
    </source>
</evidence>
<sequence>MPDTDTTRRTYLLTLAGLSSGLAGCSSSTPDDSAATTQSSPEPTAASTDAPSTSKDTSESGGGEAGSRPPRPDYDGWLSQANSDPETVAAYGQTDVTVTSIESSGQYTFDPVAVQVDPGATVTWDVDDETAHDVVAKDGIFESDLFEGDDATFAHTFEDTGIHRYVCRPHEQLGQIGAVVVGTDYPTVLPDAPLAWSTNTYDAFRTPHLDGTTIYAVHAEGVLALDAADGAERWTAGLDPLATDSGGVTPNGDTVYVATETNTLHAFATTDGTERWAYTTETDIDTNPVVDEDTVYVAGDRGLVYAINADGTSHWHTELPSNHIVALTRTSDALYAVGGVQGRGSLYKLDTTTGDTEWRYKTTGIDYTFLKPTIASGTAYVSGARGGFHAIDTTDGTKQWTAETTTGLERAPIVSNGTVYVRHDDRTLHALDAPTGDIEWQFRAETELTADPIAGDSEVYAATDSGVYTIDATTGDERTHHQTPGEVHQTTAIHGDTVYVGDWGVWALDVAQATPDGGRVSLPVTIQDVTLVGNWPEDVFVLTT</sequence>
<dbReference type="Gene3D" id="2.130.10.10">
    <property type="entry name" value="YVTN repeat-like/Quinoprotein amine dehydrogenase"/>
    <property type="match status" value="2"/>
</dbReference>
<feature type="compositionally biased region" description="Polar residues" evidence="3">
    <location>
        <begin position="41"/>
        <end position="55"/>
    </location>
</feature>
<evidence type="ECO:0000313" key="7">
    <source>
        <dbReference type="Proteomes" id="UP000471521"/>
    </source>
</evidence>
<dbReference type="SUPFAM" id="SSF49503">
    <property type="entry name" value="Cupredoxins"/>
    <property type="match status" value="1"/>
</dbReference>
<dbReference type="InterPro" id="IPR008972">
    <property type="entry name" value="Cupredoxin"/>
</dbReference>
<proteinExistence type="predicted"/>
<dbReference type="InterPro" id="IPR015943">
    <property type="entry name" value="WD40/YVTN_repeat-like_dom_sf"/>
</dbReference>
<feature type="compositionally biased region" description="Low complexity" evidence="3">
    <location>
        <begin position="20"/>
        <end position="40"/>
    </location>
</feature>
<dbReference type="Pfam" id="PF00127">
    <property type="entry name" value="Copper-bind"/>
    <property type="match status" value="1"/>
</dbReference>
<dbReference type="RefSeq" id="WP_159525049.1">
    <property type="nucleotide sequence ID" value="NZ_WUUU01000006.1"/>
</dbReference>
<dbReference type="GO" id="GO:0005507">
    <property type="term" value="F:copper ion binding"/>
    <property type="evidence" value="ECO:0007669"/>
    <property type="project" value="InterPro"/>
</dbReference>
<dbReference type="GO" id="GO:0009055">
    <property type="term" value="F:electron transfer activity"/>
    <property type="evidence" value="ECO:0007669"/>
    <property type="project" value="InterPro"/>
</dbReference>
<dbReference type="SUPFAM" id="SSF50998">
    <property type="entry name" value="Quinoprotein alcohol dehydrogenase-like"/>
    <property type="match status" value="1"/>
</dbReference>
<accession>A0A6B0SKN7</accession>
<evidence type="ECO:0000313" key="6">
    <source>
        <dbReference type="EMBL" id="MXR19462.1"/>
    </source>
</evidence>
<organism evidence="6 7">
    <name type="scientific">Halobacterium bonnevillei</name>
    <dbReference type="NCBI Taxonomy" id="2692200"/>
    <lineage>
        <taxon>Archaea</taxon>
        <taxon>Methanobacteriati</taxon>
        <taxon>Methanobacteriota</taxon>
        <taxon>Stenosarchaea group</taxon>
        <taxon>Halobacteria</taxon>
        <taxon>Halobacteriales</taxon>
        <taxon>Halobacteriaceae</taxon>
        <taxon>Halobacterium</taxon>
    </lineage>
</organism>
<feature type="domain" description="Pyrrolo-quinoline quinone repeat" evidence="5">
    <location>
        <begin position="412"/>
        <end position="511"/>
    </location>
</feature>
<dbReference type="AlphaFoldDB" id="A0A6B0SKN7"/>
<evidence type="ECO:0000256" key="2">
    <source>
        <dbReference type="ARBA" id="ARBA00023008"/>
    </source>
</evidence>
<dbReference type="InterPro" id="IPR000923">
    <property type="entry name" value="BlueCu_1"/>
</dbReference>
<dbReference type="PROSITE" id="PS51318">
    <property type="entry name" value="TAT"/>
    <property type="match status" value="1"/>
</dbReference>
<dbReference type="PANTHER" id="PTHR34512">
    <property type="entry name" value="CELL SURFACE PROTEIN"/>
    <property type="match status" value="1"/>
</dbReference>
<dbReference type="Gene3D" id="2.60.40.420">
    <property type="entry name" value="Cupredoxins - blue copper proteins"/>
    <property type="match status" value="1"/>
</dbReference>
<evidence type="ECO:0000259" key="5">
    <source>
        <dbReference type="Pfam" id="PF13360"/>
    </source>
</evidence>
<dbReference type="Proteomes" id="UP000471521">
    <property type="component" value="Unassembled WGS sequence"/>
</dbReference>
<dbReference type="InterPro" id="IPR006311">
    <property type="entry name" value="TAT_signal"/>
</dbReference>
<dbReference type="EMBL" id="WUUU01000006">
    <property type="protein sequence ID" value="MXR19462.1"/>
    <property type="molecule type" value="Genomic_DNA"/>
</dbReference>
<dbReference type="InterPro" id="IPR018391">
    <property type="entry name" value="PQQ_b-propeller_rpt"/>
</dbReference>
<keyword evidence="7" id="KW-1185">Reference proteome</keyword>
<protein>
    <submittedName>
        <fullName evidence="6">PQQ-binding-like beta-propeller repeat protein</fullName>
    </submittedName>
</protein>
<evidence type="ECO:0000256" key="1">
    <source>
        <dbReference type="ARBA" id="ARBA00022723"/>
    </source>
</evidence>
<feature type="domain" description="Blue (type 1) copper" evidence="4">
    <location>
        <begin position="103"/>
        <end position="181"/>
    </location>
</feature>
<dbReference type="InterPro" id="IPR011047">
    <property type="entry name" value="Quinoprotein_ADH-like_sf"/>
</dbReference>
<evidence type="ECO:0000259" key="4">
    <source>
        <dbReference type="Pfam" id="PF00127"/>
    </source>
</evidence>
<dbReference type="InterPro" id="IPR002372">
    <property type="entry name" value="PQQ_rpt_dom"/>
</dbReference>
<name>A0A6B0SKN7_9EURY</name>
<keyword evidence="1" id="KW-0479">Metal-binding</keyword>
<dbReference type="SMART" id="SM00564">
    <property type="entry name" value="PQQ"/>
    <property type="match status" value="7"/>
</dbReference>
<gene>
    <name evidence="6" type="ORF">GRX66_02155</name>
</gene>
<dbReference type="Pfam" id="PF13360">
    <property type="entry name" value="PQQ_2"/>
    <property type="match status" value="2"/>
</dbReference>
<feature type="region of interest" description="Disordered" evidence="3">
    <location>
        <begin position="20"/>
        <end position="81"/>
    </location>
</feature>
<comment type="caution">
    <text evidence="6">The sequence shown here is derived from an EMBL/GenBank/DDBJ whole genome shotgun (WGS) entry which is preliminary data.</text>
</comment>
<dbReference type="OrthoDB" id="145878at2157"/>